<dbReference type="AlphaFoldDB" id="A0A0L0UZJ9"/>
<gene>
    <name evidence="2" type="ORF">PSTG_14424</name>
</gene>
<proteinExistence type="predicted"/>
<dbReference type="PANTHER" id="PTHR15615:SF94">
    <property type="entry name" value="PHO85 CYCLIN-6-RELATED"/>
    <property type="match status" value="1"/>
</dbReference>
<feature type="compositionally biased region" description="Polar residues" evidence="1">
    <location>
        <begin position="41"/>
        <end position="59"/>
    </location>
</feature>
<organism evidence="2 3">
    <name type="scientific">Puccinia striiformis f. sp. tritici PST-78</name>
    <dbReference type="NCBI Taxonomy" id="1165861"/>
    <lineage>
        <taxon>Eukaryota</taxon>
        <taxon>Fungi</taxon>
        <taxon>Dikarya</taxon>
        <taxon>Basidiomycota</taxon>
        <taxon>Pucciniomycotina</taxon>
        <taxon>Pucciniomycetes</taxon>
        <taxon>Pucciniales</taxon>
        <taxon>Pucciniaceae</taxon>
        <taxon>Puccinia</taxon>
    </lineage>
</organism>
<dbReference type="Pfam" id="PF08613">
    <property type="entry name" value="Cyclin"/>
    <property type="match status" value="1"/>
</dbReference>
<dbReference type="Proteomes" id="UP000054564">
    <property type="component" value="Unassembled WGS sequence"/>
</dbReference>
<dbReference type="STRING" id="1165861.A0A0L0UZJ9"/>
<keyword evidence="3" id="KW-1185">Reference proteome</keyword>
<accession>A0A0L0UZJ9</accession>
<reference evidence="3" key="1">
    <citation type="submission" date="2014-03" db="EMBL/GenBank/DDBJ databases">
        <title>The Genome Sequence of Puccinia striiformis f. sp. tritici PST-78.</title>
        <authorList>
            <consortium name="The Broad Institute Genome Sequencing Platform"/>
            <person name="Cuomo C."/>
            <person name="Hulbert S."/>
            <person name="Chen X."/>
            <person name="Walker B."/>
            <person name="Young S.K."/>
            <person name="Zeng Q."/>
            <person name="Gargeya S."/>
            <person name="Fitzgerald M."/>
            <person name="Haas B."/>
            <person name="Abouelleil A."/>
            <person name="Alvarado L."/>
            <person name="Arachchi H.M."/>
            <person name="Berlin A.M."/>
            <person name="Chapman S.B."/>
            <person name="Goldberg J."/>
            <person name="Griggs A."/>
            <person name="Gujja S."/>
            <person name="Hansen M."/>
            <person name="Howarth C."/>
            <person name="Imamovic A."/>
            <person name="Larimer J."/>
            <person name="McCowan C."/>
            <person name="Montmayeur A."/>
            <person name="Murphy C."/>
            <person name="Neiman D."/>
            <person name="Pearson M."/>
            <person name="Priest M."/>
            <person name="Roberts A."/>
            <person name="Saif S."/>
            <person name="Shea T."/>
            <person name="Sisk P."/>
            <person name="Sykes S."/>
            <person name="Wortman J."/>
            <person name="Nusbaum C."/>
            <person name="Birren B."/>
        </authorList>
    </citation>
    <scope>NUCLEOTIDE SEQUENCE [LARGE SCALE GENOMIC DNA]</scope>
    <source>
        <strain evidence="3">race PST-78</strain>
    </source>
</reference>
<dbReference type="InterPro" id="IPR013922">
    <property type="entry name" value="Cyclin_PHO80-like"/>
</dbReference>
<dbReference type="Gene3D" id="1.10.472.10">
    <property type="entry name" value="Cyclin-like"/>
    <property type="match status" value="1"/>
</dbReference>
<dbReference type="PANTHER" id="PTHR15615">
    <property type="match status" value="1"/>
</dbReference>
<evidence type="ECO:0000256" key="1">
    <source>
        <dbReference type="SAM" id="MobiDB-lite"/>
    </source>
</evidence>
<protein>
    <recommendedName>
        <fullName evidence="4">Cyclin N-terminal domain-containing protein</fullName>
    </recommendedName>
</protein>
<feature type="region of interest" description="Disordered" evidence="1">
    <location>
        <begin position="185"/>
        <end position="211"/>
    </location>
</feature>
<dbReference type="GO" id="GO:0016538">
    <property type="term" value="F:cyclin-dependent protein serine/threonine kinase regulator activity"/>
    <property type="evidence" value="ECO:0007669"/>
    <property type="project" value="TreeGrafter"/>
</dbReference>
<comment type="caution">
    <text evidence="2">The sequence shown here is derived from an EMBL/GenBank/DDBJ whole genome shotgun (WGS) entry which is preliminary data.</text>
</comment>
<dbReference type="GO" id="GO:0019901">
    <property type="term" value="F:protein kinase binding"/>
    <property type="evidence" value="ECO:0007669"/>
    <property type="project" value="InterPro"/>
</dbReference>
<dbReference type="OrthoDB" id="1060854at2759"/>
<name>A0A0L0UZJ9_9BASI</name>
<feature type="region of interest" description="Disordered" evidence="1">
    <location>
        <begin position="309"/>
        <end position="331"/>
    </location>
</feature>
<evidence type="ECO:0000313" key="3">
    <source>
        <dbReference type="Proteomes" id="UP000054564"/>
    </source>
</evidence>
<feature type="region of interest" description="Disordered" evidence="1">
    <location>
        <begin position="38"/>
        <end position="59"/>
    </location>
</feature>
<sequence>MMTTTTTTEPAIIRFMQTEPTTIIRAVANYLNQPIKDGDQLLNQPNRTKSPTNKFQAQSKPTIDTHDYLTRLITLCPLSIDGVLLGVVYLQRITHFNQPRQAEEQDLIPINSLTIHRLILSTLILGTKFISDRPLARKRLSKVAGVSELELDHLERELLDRLDFKLCWSNDELIKIIEDILEPAQSTTTTSTTPTSDPSPITTSSTQSSSSSATITSSLTASLLASASLAKSTSHRASFPATINTNAPGPATQINALLRRHSTSKGLVFVKSQFIDSNLLAEKYGFSTHHSQSTNHLIDNLDHLVHPTNHIESSTSTSSPSSSLPNRVPLHPRSTSKILVTRLEHNQIKICHAQVF</sequence>
<evidence type="ECO:0000313" key="2">
    <source>
        <dbReference type="EMBL" id="KNE92189.1"/>
    </source>
</evidence>
<evidence type="ECO:0008006" key="4">
    <source>
        <dbReference type="Google" id="ProtNLM"/>
    </source>
</evidence>
<feature type="compositionally biased region" description="Low complexity" evidence="1">
    <location>
        <begin position="313"/>
        <end position="323"/>
    </location>
</feature>
<dbReference type="GO" id="GO:0005634">
    <property type="term" value="C:nucleus"/>
    <property type="evidence" value="ECO:0007669"/>
    <property type="project" value="TreeGrafter"/>
</dbReference>
<dbReference type="GO" id="GO:0000307">
    <property type="term" value="C:cyclin-dependent protein kinase holoenzyme complex"/>
    <property type="evidence" value="ECO:0007669"/>
    <property type="project" value="TreeGrafter"/>
</dbReference>
<dbReference type="EMBL" id="AJIL01000172">
    <property type="protein sequence ID" value="KNE92189.1"/>
    <property type="molecule type" value="Genomic_DNA"/>
</dbReference>